<evidence type="ECO:0000256" key="9">
    <source>
        <dbReference type="SAM" id="MobiDB-lite"/>
    </source>
</evidence>
<dbReference type="InterPro" id="IPR035890">
    <property type="entry name" value="Anti-sigma-28_factor_FlgM_sf"/>
</dbReference>
<name>A0A0F5VCB9_9GAMM</name>
<feature type="region of interest" description="Disordered" evidence="9">
    <location>
        <begin position="1"/>
        <end position="33"/>
    </location>
</feature>
<evidence type="ECO:0000256" key="6">
    <source>
        <dbReference type="ARBA" id="ARBA00023163"/>
    </source>
</evidence>
<organism evidence="11 12">
    <name type="scientific">Photobacterium halotolerans</name>
    <dbReference type="NCBI Taxonomy" id="265726"/>
    <lineage>
        <taxon>Bacteria</taxon>
        <taxon>Pseudomonadati</taxon>
        <taxon>Pseudomonadota</taxon>
        <taxon>Gammaproteobacteria</taxon>
        <taxon>Vibrionales</taxon>
        <taxon>Vibrionaceae</taxon>
        <taxon>Photobacterium</taxon>
    </lineage>
</organism>
<dbReference type="Pfam" id="PF04316">
    <property type="entry name" value="FlgM"/>
    <property type="match status" value="1"/>
</dbReference>
<dbReference type="NCBIfam" id="TIGR03824">
    <property type="entry name" value="FlgM_jcvi"/>
    <property type="match status" value="1"/>
</dbReference>
<reference evidence="11 12" key="1">
    <citation type="submission" date="2014-12" db="EMBL/GenBank/DDBJ databases">
        <title>Mercury Reductase activity and rhizosphere competence traits in the genome of root associated Photobacterium halotolerans MELD1.</title>
        <authorList>
            <person name="Mathew D.C."/>
            <person name="Huang C.-C."/>
        </authorList>
    </citation>
    <scope>NUCLEOTIDE SEQUENCE [LARGE SCALE GENOMIC DNA]</scope>
    <source>
        <strain evidence="11 12">MELD1</strain>
    </source>
</reference>
<protein>
    <recommendedName>
        <fullName evidence="2">Negative regulator of flagellin synthesis</fullName>
    </recommendedName>
    <alternativeName>
        <fullName evidence="8">Anti-sigma-28 factor</fullName>
    </alternativeName>
</protein>
<accession>A0A0F5VCB9</accession>
<evidence type="ECO:0000313" key="11">
    <source>
        <dbReference type="EMBL" id="KKC99820.1"/>
    </source>
</evidence>
<keyword evidence="3" id="KW-0678">Repressor</keyword>
<dbReference type="InterPro" id="IPR031316">
    <property type="entry name" value="FlgM_C"/>
</dbReference>
<evidence type="ECO:0000259" key="10">
    <source>
        <dbReference type="Pfam" id="PF04316"/>
    </source>
</evidence>
<dbReference type="PATRIC" id="fig|265726.11.peg.4452"/>
<dbReference type="InterPro" id="IPR007412">
    <property type="entry name" value="FlgM"/>
</dbReference>
<dbReference type="OrthoDB" id="6401214at2"/>
<dbReference type="SUPFAM" id="SSF101498">
    <property type="entry name" value="Anti-sigma factor FlgM"/>
    <property type="match status" value="1"/>
</dbReference>
<evidence type="ECO:0000256" key="4">
    <source>
        <dbReference type="ARBA" id="ARBA00022795"/>
    </source>
</evidence>
<evidence type="ECO:0000256" key="5">
    <source>
        <dbReference type="ARBA" id="ARBA00023015"/>
    </source>
</evidence>
<comment type="caution">
    <text evidence="11">The sequence shown here is derived from an EMBL/GenBank/DDBJ whole genome shotgun (WGS) entry which is preliminary data.</text>
</comment>
<evidence type="ECO:0000256" key="3">
    <source>
        <dbReference type="ARBA" id="ARBA00022491"/>
    </source>
</evidence>
<feature type="domain" description="Anti-sigma-28 factor FlgM C-terminal" evidence="10">
    <location>
        <begin position="37"/>
        <end position="86"/>
    </location>
</feature>
<dbReference type="STRING" id="265726.KY46_11475"/>
<gene>
    <name evidence="11" type="ORF">KY46_11475</name>
</gene>
<evidence type="ECO:0000256" key="7">
    <source>
        <dbReference type="ARBA" id="ARBA00024739"/>
    </source>
</evidence>
<comment type="similarity">
    <text evidence="1">Belongs to the FlgM family.</text>
</comment>
<dbReference type="GO" id="GO:0045892">
    <property type="term" value="P:negative regulation of DNA-templated transcription"/>
    <property type="evidence" value="ECO:0007669"/>
    <property type="project" value="InterPro"/>
</dbReference>
<evidence type="ECO:0000256" key="1">
    <source>
        <dbReference type="ARBA" id="ARBA00005322"/>
    </source>
</evidence>
<dbReference type="EMBL" id="JWYV01000008">
    <property type="protein sequence ID" value="KKC99820.1"/>
    <property type="molecule type" value="Genomic_DNA"/>
</dbReference>
<keyword evidence="4" id="KW-1005">Bacterial flagellum biogenesis</keyword>
<evidence type="ECO:0000256" key="2">
    <source>
        <dbReference type="ARBA" id="ARBA00017823"/>
    </source>
</evidence>
<dbReference type="AlphaFoldDB" id="A0A0F5VCB9"/>
<evidence type="ECO:0000256" key="8">
    <source>
        <dbReference type="ARBA" id="ARBA00030117"/>
    </source>
</evidence>
<feature type="compositionally biased region" description="Polar residues" evidence="9">
    <location>
        <begin position="7"/>
        <end position="23"/>
    </location>
</feature>
<keyword evidence="12" id="KW-1185">Reference proteome</keyword>
<dbReference type="RefSeq" id="WP_027252396.1">
    <property type="nucleotide sequence ID" value="NZ_JWYV01000008.1"/>
</dbReference>
<sequence>MKIDKVINSQVASSTQRPSSPAQVETAGKSKGLEPVISASNQIISQAQEKLADLPDIDMEKVNAVKQALAKGDLKLDIDTLSSAILEFHTGHE</sequence>
<keyword evidence="6" id="KW-0804">Transcription</keyword>
<evidence type="ECO:0000313" key="12">
    <source>
        <dbReference type="Proteomes" id="UP000033633"/>
    </source>
</evidence>
<proteinExistence type="inferred from homology"/>
<keyword evidence="5" id="KW-0805">Transcription regulation</keyword>
<dbReference type="GO" id="GO:0044781">
    <property type="term" value="P:bacterial-type flagellum organization"/>
    <property type="evidence" value="ECO:0007669"/>
    <property type="project" value="UniProtKB-KW"/>
</dbReference>
<comment type="function">
    <text evidence="7">Responsible for the coupling of flagellin expression to flagellar assembly by preventing expression of the flagellin genes when a component of the middle class of proteins is defective. It negatively regulates flagellar genes by inhibiting the activity of FliA by directly binding to FliA.</text>
</comment>
<dbReference type="Proteomes" id="UP000033633">
    <property type="component" value="Unassembled WGS sequence"/>
</dbReference>